<feature type="compositionally biased region" description="Basic and acidic residues" evidence="1">
    <location>
        <begin position="35"/>
        <end position="45"/>
    </location>
</feature>
<evidence type="ECO:0000313" key="2">
    <source>
        <dbReference type="EMBL" id="MBW0472200.1"/>
    </source>
</evidence>
<proteinExistence type="predicted"/>
<name>A0A9Q3BWU9_9BASI</name>
<reference evidence="2" key="1">
    <citation type="submission" date="2021-03" db="EMBL/GenBank/DDBJ databases">
        <title>Draft genome sequence of rust myrtle Austropuccinia psidii MF-1, a brazilian biotype.</title>
        <authorList>
            <person name="Quecine M.C."/>
            <person name="Pachon D.M.R."/>
            <person name="Bonatelli M.L."/>
            <person name="Correr F.H."/>
            <person name="Franceschini L.M."/>
            <person name="Leite T.F."/>
            <person name="Margarido G.R.A."/>
            <person name="Almeida C.A."/>
            <person name="Ferrarezi J.A."/>
            <person name="Labate C.A."/>
        </authorList>
    </citation>
    <scope>NUCLEOTIDE SEQUENCE</scope>
    <source>
        <strain evidence="2">MF-1</strain>
    </source>
</reference>
<feature type="region of interest" description="Disordered" evidence="1">
    <location>
        <begin position="1"/>
        <end position="45"/>
    </location>
</feature>
<dbReference type="Proteomes" id="UP000765509">
    <property type="component" value="Unassembled WGS sequence"/>
</dbReference>
<gene>
    <name evidence="2" type="ORF">O181_011915</name>
</gene>
<sequence>MESTIIQTSNQKDQVIPCQKGGGNKGRSPSQPTSPRREEEQEKELEKTIFRKLQDSKNPKRCHGKCLQIGQNLDVIQGQGGKKNETTSFPKEITLSPDVVNTLTEIKNSILPLKEIKKNYYPCNK</sequence>
<organism evidence="2 3">
    <name type="scientific">Austropuccinia psidii MF-1</name>
    <dbReference type="NCBI Taxonomy" id="1389203"/>
    <lineage>
        <taxon>Eukaryota</taxon>
        <taxon>Fungi</taxon>
        <taxon>Dikarya</taxon>
        <taxon>Basidiomycota</taxon>
        <taxon>Pucciniomycotina</taxon>
        <taxon>Pucciniomycetes</taxon>
        <taxon>Pucciniales</taxon>
        <taxon>Sphaerophragmiaceae</taxon>
        <taxon>Austropuccinia</taxon>
    </lineage>
</organism>
<evidence type="ECO:0000313" key="3">
    <source>
        <dbReference type="Proteomes" id="UP000765509"/>
    </source>
</evidence>
<protein>
    <submittedName>
        <fullName evidence="2">Uncharacterized protein</fullName>
    </submittedName>
</protein>
<feature type="compositionally biased region" description="Polar residues" evidence="1">
    <location>
        <begin position="1"/>
        <end position="13"/>
    </location>
</feature>
<dbReference type="EMBL" id="AVOT02003000">
    <property type="protein sequence ID" value="MBW0472200.1"/>
    <property type="molecule type" value="Genomic_DNA"/>
</dbReference>
<evidence type="ECO:0000256" key="1">
    <source>
        <dbReference type="SAM" id="MobiDB-lite"/>
    </source>
</evidence>
<comment type="caution">
    <text evidence="2">The sequence shown here is derived from an EMBL/GenBank/DDBJ whole genome shotgun (WGS) entry which is preliminary data.</text>
</comment>
<accession>A0A9Q3BWU9</accession>
<keyword evidence="3" id="KW-1185">Reference proteome</keyword>
<dbReference type="AlphaFoldDB" id="A0A9Q3BWU9"/>